<dbReference type="Proteomes" id="UP000886124">
    <property type="component" value="Unassembled WGS sequence"/>
</dbReference>
<evidence type="ECO:0000259" key="2">
    <source>
        <dbReference type="Pfam" id="PF01058"/>
    </source>
</evidence>
<dbReference type="InterPro" id="IPR037024">
    <property type="entry name" value="NiFe_Hase_small_N_sf"/>
</dbReference>
<dbReference type="GO" id="GO:0016491">
    <property type="term" value="F:oxidoreductase activity"/>
    <property type="evidence" value="ECO:0007669"/>
    <property type="project" value="UniProtKB-KW"/>
</dbReference>
<proteinExistence type="predicted"/>
<comment type="caution">
    <text evidence="3">The sequence shown here is derived from an EMBL/GenBank/DDBJ whole genome shotgun (WGS) entry which is preliminary data.</text>
</comment>
<dbReference type="PANTHER" id="PTHR42845">
    <property type="entry name" value="COENZYME F420-REDUCING HYDROGENASE, GAMMA SUBUNIT"/>
    <property type="match status" value="1"/>
</dbReference>
<feature type="domain" description="NADH:ubiquinone oxidoreductase-like 20kDa subunit" evidence="2">
    <location>
        <begin position="20"/>
        <end position="155"/>
    </location>
</feature>
<keyword evidence="1" id="KW-0560">Oxidoreductase</keyword>
<dbReference type="PANTHER" id="PTHR42845:SF1">
    <property type="entry name" value="HYDROGENASE SMALL SUBUNIT"/>
    <property type="match status" value="1"/>
</dbReference>
<accession>A0A7V5PR99</accession>
<name>A0A7V5PR99_CALAY</name>
<reference evidence="3" key="1">
    <citation type="journal article" date="2020" name="mSystems">
        <title>Genome- and Community-Level Interaction Insights into Carbon Utilization and Element Cycling Functions of Hydrothermarchaeota in Hydrothermal Sediment.</title>
        <authorList>
            <person name="Zhou Z."/>
            <person name="Liu Y."/>
            <person name="Xu W."/>
            <person name="Pan J."/>
            <person name="Luo Z.H."/>
            <person name="Li M."/>
        </authorList>
    </citation>
    <scope>NUCLEOTIDE SEQUENCE [LARGE SCALE GENOMIC DNA]</scope>
    <source>
        <strain evidence="3">HyVt-527</strain>
    </source>
</reference>
<evidence type="ECO:0000256" key="1">
    <source>
        <dbReference type="ARBA" id="ARBA00023002"/>
    </source>
</evidence>
<dbReference type="InterPro" id="IPR006137">
    <property type="entry name" value="NADH_UbQ_OxRdtase-like_20kDa"/>
</dbReference>
<dbReference type="EMBL" id="DROD01000711">
    <property type="protein sequence ID" value="HHJ53768.1"/>
    <property type="molecule type" value="Genomic_DNA"/>
</dbReference>
<dbReference type="Gene3D" id="3.40.50.700">
    <property type="entry name" value="NADH:ubiquinone oxidoreductase-like, 20kDa subunit"/>
    <property type="match status" value="1"/>
</dbReference>
<evidence type="ECO:0000313" key="3">
    <source>
        <dbReference type="EMBL" id="HHJ53768.1"/>
    </source>
</evidence>
<sequence length="258" mass="28853">MSAAKGVQKPKVAFFDFTSCEGCQLNKLNFENDLLDILELVDIVEFREAMDDRAEEYDIAFIEGSISTPTCIERIHDIRRRSKILVALGQCAVSGGINAMKNSQPSEEVRETVYGEQKYLFPSIPALPVSAIVKVDYEIRGCPMSAQEYLHVFKSLVLGRKPEVIDQAVCVECKRKENECVLDRGMFCLGPITRGGCDAVCPSFGQYCTGCRGLISNLNRNGAVEMLKRHGFSTEEAIKRMAMFNTNEIKKEISWGQK</sequence>
<dbReference type="InterPro" id="IPR051349">
    <property type="entry name" value="Hydrogenase_assoc-protein"/>
</dbReference>
<protein>
    <submittedName>
        <fullName evidence="3">NADH:ubiquinone oxidoreductase</fullName>
    </submittedName>
</protein>
<organism evidence="3">
    <name type="scientific">Caldithrix abyssi</name>
    <dbReference type="NCBI Taxonomy" id="187145"/>
    <lineage>
        <taxon>Bacteria</taxon>
        <taxon>Pseudomonadati</taxon>
        <taxon>Calditrichota</taxon>
        <taxon>Calditrichia</taxon>
        <taxon>Calditrichales</taxon>
        <taxon>Calditrichaceae</taxon>
        <taxon>Caldithrix</taxon>
    </lineage>
</organism>
<dbReference type="Pfam" id="PF01058">
    <property type="entry name" value="Oxidored_q6"/>
    <property type="match status" value="1"/>
</dbReference>
<gene>
    <name evidence="3" type="ORF">ENJ89_11280</name>
</gene>
<dbReference type="AlphaFoldDB" id="A0A7V5PR99"/>
<dbReference type="SUPFAM" id="SSF56770">
    <property type="entry name" value="HydA/Nqo6-like"/>
    <property type="match status" value="1"/>
</dbReference>
<dbReference type="GO" id="GO:0051536">
    <property type="term" value="F:iron-sulfur cluster binding"/>
    <property type="evidence" value="ECO:0007669"/>
    <property type="project" value="InterPro"/>
</dbReference>